<keyword evidence="2" id="KW-0408">Iron</keyword>
<dbReference type="SUPFAM" id="SSF48264">
    <property type="entry name" value="Cytochrome P450"/>
    <property type="match status" value="1"/>
</dbReference>
<keyword evidence="4" id="KW-1185">Reference proteome</keyword>
<dbReference type="InterPro" id="IPR036396">
    <property type="entry name" value="Cyt_P450_sf"/>
</dbReference>
<dbReference type="PANTHER" id="PTHR46696">
    <property type="entry name" value="P450, PUTATIVE (EUROFUNG)-RELATED"/>
    <property type="match status" value="1"/>
</dbReference>
<sequence>MADSDARPFLDLHGPAFHADPHAALRAAREQHWCAETAMGPAILRFQEVQAALSRRTLRSGGPDSLAMQGITEGPLAELMASFLLNSEGATHDRLRRLVGRSFTMRRVEALRPLITATAHALIDEIAGRGRCDLVAAFSDPFARRVLCAFVGFPPDAQARVRRWTGDIGLLFGFGVAEHRARIEASLAEFHAYVDELVAARRRAPGDDLVSDLVTAEAASDALSQAELRAMIITFLTAGSDTVLHQLGHAFATFLAHPEQWRLLAEEPELAGQAAEEIVRYSPASLIGLPRVATEDVEIGGRVFLRGSFILPITGAANRDPQVFVEPDRFDITARRRPHLTFGGGIHHCLGAALARAELQIALPLLARRLGEFAADGPAEWLPPTLAVYGPAQFPVAYHAPAA</sequence>
<keyword evidence="2" id="KW-0503">Monooxygenase</keyword>
<dbReference type="PANTHER" id="PTHR46696:SF1">
    <property type="entry name" value="CYTOCHROME P450 YJIB-RELATED"/>
    <property type="match status" value="1"/>
</dbReference>
<evidence type="ECO:0000256" key="2">
    <source>
        <dbReference type="RuleBase" id="RU000461"/>
    </source>
</evidence>
<comment type="similarity">
    <text evidence="1 2">Belongs to the cytochrome P450 family.</text>
</comment>
<reference evidence="3" key="1">
    <citation type="submission" date="2021-08" db="EMBL/GenBank/DDBJ databases">
        <authorList>
            <person name="Stevens D.C."/>
        </authorList>
    </citation>
    <scope>NUCLEOTIDE SEQUENCE</scope>
    <source>
        <strain evidence="3">DSM 53165</strain>
    </source>
</reference>
<accession>A0ABS7TVU7</accession>
<evidence type="ECO:0000313" key="4">
    <source>
        <dbReference type="Proteomes" id="UP001139031"/>
    </source>
</evidence>
<dbReference type="InterPro" id="IPR001128">
    <property type="entry name" value="Cyt_P450"/>
</dbReference>
<evidence type="ECO:0000256" key="1">
    <source>
        <dbReference type="ARBA" id="ARBA00010617"/>
    </source>
</evidence>
<organism evidence="3 4">
    <name type="scientific">Nannocystis pusilla</name>
    <dbReference type="NCBI Taxonomy" id="889268"/>
    <lineage>
        <taxon>Bacteria</taxon>
        <taxon>Pseudomonadati</taxon>
        <taxon>Myxococcota</taxon>
        <taxon>Polyangia</taxon>
        <taxon>Nannocystales</taxon>
        <taxon>Nannocystaceae</taxon>
        <taxon>Nannocystis</taxon>
    </lineage>
</organism>
<dbReference type="PROSITE" id="PS00086">
    <property type="entry name" value="CYTOCHROME_P450"/>
    <property type="match status" value="1"/>
</dbReference>
<dbReference type="RefSeq" id="WP_224194147.1">
    <property type="nucleotide sequence ID" value="NZ_JAIRAU010000031.1"/>
</dbReference>
<dbReference type="Pfam" id="PF00067">
    <property type="entry name" value="p450"/>
    <property type="match status" value="1"/>
</dbReference>
<evidence type="ECO:0000313" key="3">
    <source>
        <dbReference type="EMBL" id="MBZ5712387.1"/>
    </source>
</evidence>
<dbReference type="Gene3D" id="1.10.630.10">
    <property type="entry name" value="Cytochrome P450"/>
    <property type="match status" value="1"/>
</dbReference>
<gene>
    <name evidence="3" type="ORF">K7C98_24360</name>
</gene>
<keyword evidence="2" id="KW-0349">Heme</keyword>
<proteinExistence type="inferred from homology"/>
<dbReference type="EMBL" id="JAIRAU010000031">
    <property type="protein sequence ID" value="MBZ5712387.1"/>
    <property type="molecule type" value="Genomic_DNA"/>
</dbReference>
<dbReference type="InterPro" id="IPR017972">
    <property type="entry name" value="Cyt_P450_CS"/>
</dbReference>
<name>A0ABS7TVU7_9BACT</name>
<comment type="caution">
    <text evidence="3">The sequence shown here is derived from an EMBL/GenBank/DDBJ whole genome shotgun (WGS) entry which is preliminary data.</text>
</comment>
<protein>
    <submittedName>
        <fullName evidence="3">Cytochrome P450</fullName>
    </submittedName>
</protein>
<keyword evidence="2" id="KW-0479">Metal-binding</keyword>
<dbReference type="PRINTS" id="PR00359">
    <property type="entry name" value="BP450"/>
</dbReference>
<dbReference type="Proteomes" id="UP001139031">
    <property type="component" value="Unassembled WGS sequence"/>
</dbReference>
<dbReference type="InterPro" id="IPR002397">
    <property type="entry name" value="Cyt_P450_B"/>
</dbReference>
<keyword evidence="2" id="KW-0560">Oxidoreductase</keyword>